<reference evidence="9 10" key="1">
    <citation type="submission" date="2023-02" db="EMBL/GenBank/DDBJ databases">
        <title>A bacterium isolated from plastisphere.</title>
        <authorList>
            <person name="Sun Y."/>
        </authorList>
    </citation>
    <scope>NUCLEOTIDE SEQUENCE [LARGE SCALE GENOMIC DNA]</scope>
    <source>
        <strain evidence="10">a-1</strain>
    </source>
</reference>
<dbReference type="PANTHER" id="PTHR11136:SF0">
    <property type="entry name" value="DIHYDROFOLATE SYNTHETASE-RELATED"/>
    <property type="match status" value="1"/>
</dbReference>
<dbReference type="Gene3D" id="3.90.190.20">
    <property type="entry name" value="Mur ligase, C-terminal domain"/>
    <property type="match status" value="1"/>
</dbReference>
<keyword evidence="6" id="KW-0460">Magnesium</keyword>
<dbReference type="Proteomes" id="UP001213680">
    <property type="component" value="Chromosome"/>
</dbReference>
<evidence type="ECO:0000256" key="2">
    <source>
        <dbReference type="ARBA" id="ARBA00022598"/>
    </source>
</evidence>
<evidence type="ECO:0000313" key="10">
    <source>
        <dbReference type="Proteomes" id="UP001213680"/>
    </source>
</evidence>
<evidence type="ECO:0000259" key="8">
    <source>
        <dbReference type="Pfam" id="PF08245"/>
    </source>
</evidence>
<dbReference type="SUPFAM" id="SSF53244">
    <property type="entry name" value="MurD-like peptide ligases, peptide-binding domain"/>
    <property type="match status" value="1"/>
</dbReference>
<dbReference type="InterPro" id="IPR036565">
    <property type="entry name" value="Mur-like_cat_sf"/>
</dbReference>
<sequence>METRQDVFDWLSGQLRFGIKPGLERMNWMIERLGLEERPSVHVAGTNGKGSTVAFLRAMAMENGLSVGTFTSPYIIQFEERIMLNGEPIPEDALVDVANRVKVCADEAPETLTEFELLTMMAWCYFDDTRPALIIWEVGLGGRLDSTNVLTHPLATIVTSIGHDHQGILGDTLEEIAMEKYGIMKRGVPMFHSVEKESLIELLYQKGDDLGSSIHDVRPVVKKIVDGAETVVTYQAMPPVVLGLIGHHQAYNGACAVAVARHLGWKEEAIQSGLERAQHPGRYELVSKRPRIILDGAHNQEGIEALVLQAKQETDVTVLTAILEDKDRDTMVRSLQQIGDVYETTFDFPRARTKAQLEKEGARFIDWQQWLHDWIETPTSEALIVTGSLYFISEVRRFLSENIYLMSKK</sequence>
<protein>
    <submittedName>
        <fullName evidence="9">Bifunctional folylpolyglutamate synthase/dihydrofolate synthase</fullName>
    </submittedName>
</protein>
<accession>A0ABY7X0U5</accession>
<name>A0ABY7X0U5_9BACL</name>
<keyword evidence="3" id="KW-0479">Metal-binding</keyword>
<organism evidence="9 10">
    <name type="scientific">Exiguobacterium marinum</name>
    <dbReference type="NCBI Taxonomy" id="273528"/>
    <lineage>
        <taxon>Bacteria</taxon>
        <taxon>Bacillati</taxon>
        <taxon>Bacillota</taxon>
        <taxon>Bacilli</taxon>
        <taxon>Bacillales</taxon>
        <taxon>Bacillales Family XII. Incertae Sedis</taxon>
        <taxon>Exiguobacterium</taxon>
    </lineage>
</organism>
<dbReference type="InterPro" id="IPR001645">
    <property type="entry name" value="Folylpolyglutamate_synth"/>
</dbReference>
<evidence type="ECO:0000256" key="3">
    <source>
        <dbReference type="ARBA" id="ARBA00022723"/>
    </source>
</evidence>
<dbReference type="InterPro" id="IPR036615">
    <property type="entry name" value="Mur_ligase_C_dom_sf"/>
</dbReference>
<dbReference type="EMBL" id="CP118099">
    <property type="protein sequence ID" value="WDH76747.1"/>
    <property type="molecule type" value="Genomic_DNA"/>
</dbReference>
<feature type="domain" description="Mur ligase central" evidence="8">
    <location>
        <begin position="43"/>
        <end position="260"/>
    </location>
</feature>
<dbReference type="SUPFAM" id="SSF53623">
    <property type="entry name" value="MurD-like peptide ligases, catalytic domain"/>
    <property type="match status" value="1"/>
</dbReference>
<proteinExistence type="inferred from homology"/>
<keyword evidence="5 7" id="KW-0067">ATP-binding</keyword>
<dbReference type="PANTHER" id="PTHR11136">
    <property type="entry name" value="FOLYLPOLYGLUTAMATE SYNTHASE-RELATED"/>
    <property type="match status" value="1"/>
</dbReference>
<keyword evidence="2 7" id="KW-0436">Ligase</keyword>
<gene>
    <name evidence="9" type="ORF">PTI97_04325</name>
</gene>
<evidence type="ECO:0000256" key="1">
    <source>
        <dbReference type="ARBA" id="ARBA00008276"/>
    </source>
</evidence>
<comment type="similarity">
    <text evidence="1 7">Belongs to the folylpolyglutamate synthase family.</text>
</comment>
<evidence type="ECO:0000256" key="5">
    <source>
        <dbReference type="ARBA" id="ARBA00022840"/>
    </source>
</evidence>
<dbReference type="InterPro" id="IPR013221">
    <property type="entry name" value="Mur_ligase_cen"/>
</dbReference>
<keyword evidence="10" id="KW-1185">Reference proteome</keyword>
<dbReference type="NCBIfam" id="TIGR01499">
    <property type="entry name" value="folC"/>
    <property type="match status" value="1"/>
</dbReference>
<dbReference type="Pfam" id="PF08245">
    <property type="entry name" value="Mur_ligase_M"/>
    <property type="match status" value="1"/>
</dbReference>
<dbReference type="RefSeq" id="WP_274357327.1">
    <property type="nucleotide sequence ID" value="NZ_CP118099.1"/>
</dbReference>
<keyword evidence="4 7" id="KW-0547">Nucleotide-binding</keyword>
<dbReference type="PIRSF" id="PIRSF001563">
    <property type="entry name" value="Folylpolyglu_synth"/>
    <property type="match status" value="1"/>
</dbReference>
<evidence type="ECO:0000256" key="7">
    <source>
        <dbReference type="PIRNR" id="PIRNR001563"/>
    </source>
</evidence>
<evidence type="ECO:0000256" key="6">
    <source>
        <dbReference type="ARBA" id="ARBA00022842"/>
    </source>
</evidence>
<dbReference type="Gene3D" id="3.40.1190.10">
    <property type="entry name" value="Mur-like, catalytic domain"/>
    <property type="match status" value="1"/>
</dbReference>
<evidence type="ECO:0000313" key="9">
    <source>
        <dbReference type="EMBL" id="WDH76747.1"/>
    </source>
</evidence>
<evidence type="ECO:0000256" key="4">
    <source>
        <dbReference type="ARBA" id="ARBA00022741"/>
    </source>
</evidence>